<dbReference type="Proteomes" id="UP000007875">
    <property type="component" value="Unassembled WGS sequence"/>
</dbReference>
<feature type="transmembrane region" description="Helical" evidence="5">
    <location>
        <begin position="64"/>
        <end position="83"/>
    </location>
</feature>
<evidence type="ECO:0000256" key="4">
    <source>
        <dbReference type="ARBA" id="ARBA00023136"/>
    </source>
</evidence>
<keyword evidence="2 5" id="KW-0812">Transmembrane</keyword>
<dbReference type="AlphaFoldDB" id="H2YTG9"/>
<evidence type="ECO:0000256" key="1">
    <source>
        <dbReference type="ARBA" id="ARBA00004141"/>
    </source>
</evidence>
<dbReference type="HOGENOM" id="CLU_1126664_0_0_1"/>
<evidence type="ECO:0000256" key="2">
    <source>
        <dbReference type="ARBA" id="ARBA00022692"/>
    </source>
</evidence>
<dbReference type="GO" id="GO:0016020">
    <property type="term" value="C:membrane"/>
    <property type="evidence" value="ECO:0007669"/>
    <property type="project" value="UniProtKB-SubCell"/>
</dbReference>
<dbReference type="OMA" id="FICKYLY"/>
<keyword evidence="3 5" id="KW-1133">Transmembrane helix</keyword>
<evidence type="ECO:0000313" key="8">
    <source>
        <dbReference type="Proteomes" id="UP000007875"/>
    </source>
</evidence>
<evidence type="ECO:0000256" key="3">
    <source>
        <dbReference type="ARBA" id="ARBA00022989"/>
    </source>
</evidence>
<accession>H2YTG9</accession>
<evidence type="ECO:0000313" key="7">
    <source>
        <dbReference type="Ensembl" id="ENSCSAVP00000008629.1"/>
    </source>
</evidence>
<feature type="transmembrane region" description="Helical" evidence="5">
    <location>
        <begin position="176"/>
        <end position="204"/>
    </location>
</feature>
<dbReference type="InterPro" id="IPR025754">
    <property type="entry name" value="TRC8_N_dom"/>
</dbReference>
<feature type="domain" description="TRC8-like N-terminal" evidence="6">
    <location>
        <begin position="8"/>
        <end position="183"/>
    </location>
</feature>
<name>H2YTG9_CIOSA</name>
<reference evidence="7" key="2">
    <citation type="submission" date="2025-08" db="UniProtKB">
        <authorList>
            <consortium name="Ensembl"/>
        </authorList>
    </citation>
    <scope>IDENTIFICATION</scope>
</reference>
<keyword evidence="4 5" id="KW-0472">Membrane</keyword>
<feature type="transmembrane region" description="Helical" evidence="5">
    <location>
        <begin position="121"/>
        <end position="139"/>
    </location>
</feature>
<dbReference type="GeneTree" id="ENSGT00390000000964"/>
<evidence type="ECO:0000259" key="6">
    <source>
        <dbReference type="Pfam" id="PF13705"/>
    </source>
</evidence>
<feature type="transmembrane region" description="Helical" evidence="5">
    <location>
        <begin position="33"/>
        <end position="52"/>
    </location>
</feature>
<dbReference type="Pfam" id="PF13705">
    <property type="entry name" value="TRC8_N"/>
    <property type="match status" value="1"/>
</dbReference>
<protein>
    <recommendedName>
        <fullName evidence="6">TRC8-like N-terminal domain-containing protein</fullName>
    </recommendedName>
</protein>
<keyword evidence="8" id="KW-1185">Reference proteome</keyword>
<dbReference type="InParanoid" id="H2YTG9"/>
<reference evidence="8" key="1">
    <citation type="submission" date="2003-08" db="EMBL/GenBank/DDBJ databases">
        <authorList>
            <person name="Birren B."/>
            <person name="Nusbaum C."/>
            <person name="Abebe A."/>
            <person name="Abouelleil A."/>
            <person name="Adekoya E."/>
            <person name="Ait-zahra M."/>
            <person name="Allen N."/>
            <person name="Allen T."/>
            <person name="An P."/>
            <person name="Anderson M."/>
            <person name="Anderson S."/>
            <person name="Arachchi H."/>
            <person name="Armbruster J."/>
            <person name="Bachantsang P."/>
            <person name="Baldwin J."/>
            <person name="Barry A."/>
            <person name="Bayul T."/>
            <person name="Blitshsteyn B."/>
            <person name="Bloom T."/>
            <person name="Blye J."/>
            <person name="Boguslavskiy L."/>
            <person name="Borowsky M."/>
            <person name="Boukhgalter B."/>
            <person name="Brunache A."/>
            <person name="Butler J."/>
            <person name="Calixte N."/>
            <person name="Calvo S."/>
            <person name="Camarata J."/>
            <person name="Campo K."/>
            <person name="Chang J."/>
            <person name="Cheshatsang Y."/>
            <person name="Citroen M."/>
            <person name="Collymore A."/>
            <person name="Considine T."/>
            <person name="Cook A."/>
            <person name="Cooke P."/>
            <person name="Corum B."/>
            <person name="Cuomo C."/>
            <person name="David R."/>
            <person name="Dawoe T."/>
            <person name="Degray S."/>
            <person name="Dodge S."/>
            <person name="Dooley K."/>
            <person name="Dorje P."/>
            <person name="Dorjee K."/>
            <person name="Dorris L."/>
            <person name="Duffey N."/>
            <person name="Dupes A."/>
            <person name="Elkins T."/>
            <person name="Engels R."/>
            <person name="Erickson J."/>
            <person name="Farina A."/>
            <person name="Faro S."/>
            <person name="Ferreira P."/>
            <person name="Fischer H."/>
            <person name="Fitzgerald M."/>
            <person name="Foley K."/>
            <person name="Gage D."/>
            <person name="Galagan J."/>
            <person name="Gearin G."/>
            <person name="Gnerre S."/>
            <person name="Gnirke A."/>
            <person name="Goyette A."/>
            <person name="Graham J."/>
            <person name="Grandbois E."/>
            <person name="Gyaltsen K."/>
            <person name="Hafez N."/>
            <person name="Hagopian D."/>
            <person name="Hagos B."/>
            <person name="Hall J."/>
            <person name="Hatcher B."/>
            <person name="Heller A."/>
            <person name="Higgins H."/>
            <person name="Honan T."/>
            <person name="Horn A."/>
            <person name="Houde N."/>
            <person name="Hughes L."/>
            <person name="Hulme W."/>
            <person name="Husby E."/>
            <person name="Iliev I."/>
            <person name="Jaffe D."/>
            <person name="Jones C."/>
            <person name="Kamal M."/>
            <person name="Kamat A."/>
            <person name="Kamvysselis M."/>
            <person name="Karlsson E."/>
            <person name="Kells C."/>
            <person name="Kieu A."/>
            <person name="Kisner P."/>
            <person name="Kodira C."/>
            <person name="Kulbokas E."/>
            <person name="Labutti K."/>
            <person name="Lama D."/>
            <person name="Landers T."/>
            <person name="Leger J."/>
            <person name="Levine S."/>
            <person name="Lewis D."/>
            <person name="Lewis T."/>
            <person name="Lindblad-toh K."/>
            <person name="Liu X."/>
            <person name="Lokyitsang T."/>
            <person name="Lokyitsang Y."/>
            <person name="Lucien O."/>
            <person name="Lui A."/>
            <person name="Ma L.J."/>
            <person name="Mabbitt R."/>
            <person name="Macdonald J."/>
            <person name="Maclean C."/>
            <person name="Major J."/>
            <person name="Manning J."/>
            <person name="Marabella R."/>
            <person name="Maru K."/>
            <person name="Matthews C."/>
            <person name="Mauceli E."/>
            <person name="Mccarthy M."/>
            <person name="Mcdonough S."/>
            <person name="Mcghee T."/>
            <person name="Meldrim J."/>
            <person name="Meneus L."/>
            <person name="Mesirov J."/>
            <person name="Mihalev A."/>
            <person name="Mihova T."/>
            <person name="Mikkelsen T."/>
            <person name="Mlenga V."/>
            <person name="Moru K."/>
            <person name="Mozes J."/>
            <person name="Mulrain L."/>
            <person name="Munson G."/>
            <person name="Naylor J."/>
            <person name="Newes C."/>
            <person name="Nguyen C."/>
            <person name="Nguyen N."/>
            <person name="Nguyen T."/>
            <person name="Nicol R."/>
            <person name="Nielsen C."/>
            <person name="Nizzari M."/>
            <person name="Norbu C."/>
            <person name="Norbu N."/>
            <person name="O'donnell P."/>
            <person name="Okoawo O."/>
            <person name="O'leary S."/>
            <person name="Omotosho B."/>
            <person name="O'neill K."/>
            <person name="Osman S."/>
            <person name="Parker S."/>
            <person name="Perrin D."/>
            <person name="Phunkhang P."/>
            <person name="Piqani B."/>
            <person name="Purcell S."/>
            <person name="Rachupka T."/>
            <person name="Ramasamy U."/>
            <person name="Rameau R."/>
            <person name="Ray V."/>
            <person name="Raymond C."/>
            <person name="Retta R."/>
            <person name="Richardson S."/>
            <person name="Rise C."/>
            <person name="Rodriguez J."/>
            <person name="Rogers J."/>
            <person name="Rogov P."/>
            <person name="Rutman M."/>
            <person name="Schupbach R."/>
            <person name="Seaman C."/>
            <person name="Settipalli S."/>
            <person name="Sharpe T."/>
            <person name="Sheridan J."/>
            <person name="Sherpa N."/>
            <person name="Shi J."/>
            <person name="Smirnov S."/>
            <person name="Smith C."/>
            <person name="Sougnez C."/>
            <person name="Spencer B."/>
            <person name="Stalker J."/>
            <person name="Stange-thomann N."/>
            <person name="Stavropoulos S."/>
            <person name="Stetson K."/>
            <person name="Stone C."/>
            <person name="Stone S."/>
            <person name="Stubbs M."/>
            <person name="Talamas J."/>
            <person name="Tchuinga P."/>
            <person name="Tenzing P."/>
            <person name="Tesfaye S."/>
            <person name="Theodore J."/>
            <person name="Thoulutsang Y."/>
            <person name="Topham K."/>
            <person name="Towey S."/>
            <person name="Tsamla T."/>
            <person name="Tsomo N."/>
            <person name="Vallee D."/>
            <person name="Vassiliev H."/>
            <person name="Venkataraman V."/>
            <person name="Vinson J."/>
            <person name="Vo A."/>
            <person name="Wade C."/>
            <person name="Wang S."/>
            <person name="Wangchuk T."/>
            <person name="Wangdi T."/>
            <person name="Whittaker C."/>
            <person name="Wilkinson J."/>
            <person name="Wu Y."/>
            <person name="Wyman D."/>
            <person name="Yadav S."/>
            <person name="Yang S."/>
            <person name="Yang X."/>
            <person name="Yeager S."/>
            <person name="Yee E."/>
            <person name="Young G."/>
            <person name="Zainoun J."/>
            <person name="Zembeck L."/>
            <person name="Zimmer A."/>
            <person name="Zody M."/>
            <person name="Lander E."/>
        </authorList>
    </citation>
    <scope>NUCLEOTIDE SEQUENCE [LARGE SCALE GENOMIC DNA]</scope>
</reference>
<sequence length="207" mass="23513">MDYKVIDVLRGPSIVLLDALLSRKLIFPPISSVYLQFLFRFFGACASMLLLASNQAWLIEFYRFIVGAFLLALSTFLQTYLVASCYETYKANHTPINESIVVSLLKTTIESKNMQNTEIDLTIKISFYLLLQLMLYRVFICKYLYGERGHWIGQSLGHFLSTLSSLAVLLNLSEGIFVACTFVTLLPQFLPLHSAVFMGITLILQRV</sequence>
<reference evidence="7" key="3">
    <citation type="submission" date="2025-09" db="UniProtKB">
        <authorList>
            <consortium name="Ensembl"/>
        </authorList>
    </citation>
    <scope>IDENTIFICATION</scope>
</reference>
<dbReference type="Ensembl" id="ENSCSAVT00000008739.1">
    <property type="protein sequence ID" value="ENSCSAVP00000008629.1"/>
    <property type="gene ID" value="ENSCSAVG00000005138.1"/>
</dbReference>
<proteinExistence type="predicted"/>
<organism evidence="7 8">
    <name type="scientific">Ciona savignyi</name>
    <name type="common">Pacific transparent sea squirt</name>
    <dbReference type="NCBI Taxonomy" id="51511"/>
    <lineage>
        <taxon>Eukaryota</taxon>
        <taxon>Metazoa</taxon>
        <taxon>Chordata</taxon>
        <taxon>Tunicata</taxon>
        <taxon>Ascidiacea</taxon>
        <taxon>Phlebobranchia</taxon>
        <taxon>Cionidae</taxon>
        <taxon>Ciona</taxon>
    </lineage>
</organism>
<evidence type="ECO:0000256" key="5">
    <source>
        <dbReference type="SAM" id="Phobius"/>
    </source>
</evidence>
<comment type="subcellular location">
    <subcellularLocation>
        <location evidence="1">Membrane</location>
        <topology evidence="1">Multi-pass membrane protein</topology>
    </subcellularLocation>
</comment>